<proteinExistence type="predicted"/>
<dbReference type="PANTHER" id="PTHR41373">
    <property type="entry name" value="DUF2156 DOMAIN-CONTAINING PROTEIN"/>
    <property type="match status" value="1"/>
</dbReference>
<dbReference type="EMBL" id="VLKH01000001">
    <property type="protein sequence ID" value="TWH83967.1"/>
    <property type="molecule type" value="Genomic_DNA"/>
</dbReference>
<dbReference type="PIRSF" id="PIRSF018688">
    <property type="entry name" value="UCP018688"/>
    <property type="match status" value="1"/>
</dbReference>
<evidence type="ECO:0000313" key="3">
    <source>
        <dbReference type="Proteomes" id="UP000315343"/>
    </source>
</evidence>
<dbReference type="InterPro" id="IPR016732">
    <property type="entry name" value="UCP018688"/>
</dbReference>
<dbReference type="AlphaFoldDB" id="A0A562JL40"/>
<dbReference type="PANTHER" id="PTHR41373:SF1">
    <property type="entry name" value="PHOSPHATIDYLGLYCEROL LYSYLTRANSFERASE C-TERMINAL DOMAIN-CONTAINING PROTEIN"/>
    <property type="match status" value="1"/>
</dbReference>
<feature type="domain" description="Phosphatidylglycerol lysyltransferase C-terminal" evidence="1">
    <location>
        <begin position="28"/>
        <end position="300"/>
    </location>
</feature>
<comment type="caution">
    <text evidence="2">The sequence shown here is derived from an EMBL/GenBank/DDBJ whole genome shotgun (WGS) entry which is preliminary data.</text>
</comment>
<dbReference type="RefSeq" id="WP_145079672.1">
    <property type="nucleotide sequence ID" value="NZ_JAYFNS010000026.1"/>
</dbReference>
<gene>
    <name evidence="2" type="ORF">LY60_00589</name>
</gene>
<evidence type="ECO:0000313" key="2">
    <source>
        <dbReference type="EMBL" id="TWH83967.1"/>
    </source>
</evidence>
<protein>
    <recommendedName>
        <fullName evidence="1">Phosphatidylglycerol lysyltransferase C-terminal domain-containing protein</fullName>
    </recommendedName>
</protein>
<reference evidence="2 3" key="1">
    <citation type="submission" date="2019-07" db="EMBL/GenBank/DDBJ databases">
        <title>Genomic Encyclopedia of Type Strains, Phase I: the one thousand microbial genomes (KMG-I) project.</title>
        <authorList>
            <person name="Kyrpides N."/>
        </authorList>
    </citation>
    <scope>NUCLEOTIDE SEQUENCE [LARGE SCALE GENOMIC DNA]</scope>
    <source>
        <strain evidence="2 3">DSM 13558</strain>
    </source>
</reference>
<dbReference type="InterPro" id="IPR016181">
    <property type="entry name" value="Acyl_CoA_acyltransferase"/>
</dbReference>
<dbReference type="InterPro" id="IPR024320">
    <property type="entry name" value="LPG_synthase_C"/>
</dbReference>
<dbReference type="Gene3D" id="3.40.630.30">
    <property type="match status" value="1"/>
</dbReference>
<name>A0A562JL40_9FIRM</name>
<sequence length="304" mass="35771">MIDILSFKCLALDDKEIIEKYVDKNLLDSYEYLFSSLYMWRKLNNVKYAIIDNALVIEKNEEGKGTFYAQPYGYKKENLISIVDELLERNADFTDRDYLFGDVDENFLEDLKKYTDFKIEAVEDVDDFEYVYSTQDLIELKGKKYHGKKNHVNSFEKSYSYEIKKIDNQQVINDCMNLLHKWHEEVAVTVDKEMLMEIDAIKDLFRELHFFDLQSIAIYVDGELAGFAVGERVNDRLAVIHVERGETTFKGVYAFLNKKFLTESFSDTIFVNRQEDTGNEGLRKAKQSYHPSHMVKKYLVKVSR</sequence>
<evidence type="ECO:0000259" key="1">
    <source>
        <dbReference type="Pfam" id="PF09924"/>
    </source>
</evidence>
<keyword evidence="3" id="KW-1185">Reference proteome</keyword>
<organism evidence="2 3">
    <name type="scientific">Sedimentibacter saalensis</name>
    <dbReference type="NCBI Taxonomy" id="130788"/>
    <lineage>
        <taxon>Bacteria</taxon>
        <taxon>Bacillati</taxon>
        <taxon>Bacillota</taxon>
        <taxon>Tissierellia</taxon>
        <taxon>Sedimentibacter</taxon>
    </lineage>
</organism>
<dbReference type="OrthoDB" id="9765580at2"/>
<dbReference type="Pfam" id="PF09924">
    <property type="entry name" value="LPG_synthase_C"/>
    <property type="match status" value="1"/>
</dbReference>
<accession>A0A562JL40</accession>
<dbReference type="Proteomes" id="UP000315343">
    <property type="component" value="Unassembled WGS sequence"/>
</dbReference>
<dbReference type="SUPFAM" id="SSF55729">
    <property type="entry name" value="Acyl-CoA N-acyltransferases (Nat)"/>
    <property type="match status" value="2"/>
</dbReference>